<evidence type="ECO:0000313" key="2">
    <source>
        <dbReference type="Proteomes" id="UP001497382"/>
    </source>
</evidence>
<gene>
    <name evidence="1" type="ORF">LARSCL_LOCUS16702</name>
</gene>
<reference evidence="1 2" key="1">
    <citation type="submission" date="2024-04" db="EMBL/GenBank/DDBJ databases">
        <authorList>
            <person name="Rising A."/>
            <person name="Reimegard J."/>
            <person name="Sonavane S."/>
            <person name="Akerstrom W."/>
            <person name="Nylinder S."/>
            <person name="Hedman E."/>
            <person name="Kallberg Y."/>
        </authorList>
    </citation>
    <scope>NUCLEOTIDE SEQUENCE [LARGE SCALE GENOMIC DNA]</scope>
</reference>
<protein>
    <submittedName>
        <fullName evidence="1">Uncharacterized protein</fullName>
    </submittedName>
</protein>
<dbReference type="EMBL" id="CAXIEN010000270">
    <property type="protein sequence ID" value="CAL1290780.1"/>
    <property type="molecule type" value="Genomic_DNA"/>
</dbReference>
<accession>A0AAV2B4F1</accession>
<organism evidence="1 2">
    <name type="scientific">Larinioides sclopetarius</name>
    <dbReference type="NCBI Taxonomy" id="280406"/>
    <lineage>
        <taxon>Eukaryota</taxon>
        <taxon>Metazoa</taxon>
        <taxon>Ecdysozoa</taxon>
        <taxon>Arthropoda</taxon>
        <taxon>Chelicerata</taxon>
        <taxon>Arachnida</taxon>
        <taxon>Araneae</taxon>
        <taxon>Araneomorphae</taxon>
        <taxon>Entelegynae</taxon>
        <taxon>Araneoidea</taxon>
        <taxon>Araneidae</taxon>
        <taxon>Larinioides</taxon>
    </lineage>
</organism>
<evidence type="ECO:0000313" key="1">
    <source>
        <dbReference type="EMBL" id="CAL1290780.1"/>
    </source>
</evidence>
<dbReference type="Proteomes" id="UP001497382">
    <property type="component" value="Unassembled WGS sequence"/>
</dbReference>
<sequence>MLYSEIDSEENDSTMSSKILNVNILSNTKMKECKKLCSDIIELIEIPRVEEVMLNNVSFLSTLVTSIHGVLNQKNDLDPFAPQLYVPLNQKMIPQIKFYRTFKRKKREGS</sequence>
<proteinExistence type="predicted"/>
<name>A0AAV2B4F1_9ARAC</name>
<comment type="caution">
    <text evidence="1">The sequence shown here is derived from an EMBL/GenBank/DDBJ whole genome shotgun (WGS) entry which is preliminary data.</text>
</comment>
<dbReference type="AlphaFoldDB" id="A0AAV2B4F1"/>
<keyword evidence="2" id="KW-1185">Reference proteome</keyword>